<dbReference type="SUPFAM" id="SSF53474">
    <property type="entry name" value="alpha/beta-Hydrolases"/>
    <property type="match status" value="1"/>
</dbReference>
<evidence type="ECO:0000313" key="6">
    <source>
        <dbReference type="Proteomes" id="UP000803844"/>
    </source>
</evidence>
<organism evidence="5 6">
    <name type="scientific">Cryphonectria parasitica (strain ATCC 38755 / EP155)</name>
    <dbReference type="NCBI Taxonomy" id="660469"/>
    <lineage>
        <taxon>Eukaryota</taxon>
        <taxon>Fungi</taxon>
        <taxon>Dikarya</taxon>
        <taxon>Ascomycota</taxon>
        <taxon>Pezizomycotina</taxon>
        <taxon>Sordariomycetes</taxon>
        <taxon>Sordariomycetidae</taxon>
        <taxon>Diaporthales</taxon>
        <taxon>Cryphonectriaceae</taxon>
        <taxon>Cryphonectria-Endothia species complex</taxon>
        <taxon>Cryphonectria</taxon>
    </lineage>
</organism>
<accession>A0A9P4YAA4</accession>
<feature type="signal peptide" evidence="3">
    <location>
        <begin position="1"/>
        <end position="28"/>
    </location>
</feature>
<feature type="chain" id="PRO_5040542554" description="Carboxylic ester hydrolase" evidence="3">
    <location>
        <begin position="29"/>
        <end position="585"/>
    </location>
</feature>
<keyword evidence="3" id="KW-0732">Signal</keyword>
<dbReference type="EMBL" id="MU032345">
    <property type="protein sequence ID" value="KAF3769304.1"/>
    <property type="molecule type" value="Genomic_DNA"/>
</dbReference>
<name>A0A9P4YAA4_CRYP1</name>
<dbReference type="AlphaFoldDB" id="A0A9P4YAA4"/>
<evidence type="ECO:0000256" key="1">
    <source>
        <dbReference type="ARBA" id="ARBA00005964"/>
    </source>
</evidence>
<dbReference type="EC" id="3.1.1.-" evidence="3"/>
<dbReference type="GeneID" id="63833766"/>
<dbReference type="PANTHER" id="PTHR11559">
    <property type="entry name" value="CARBOXYLESTERASE"/>
    <property type="match status" value="1"/>
</dbReference>
<comment type="similarity">
    <text evidence="1 3">Belongs to the type-B carboxylesterase/lipase family.</text>
</comment>
<dbReference type="InterPro" id="IPR050309">
    <property type="entry name" value="Type-B_Carboxylest/Lipase"/>
</dbReference>
<feature type="domain" description="Carboxylesterase type B" evidence="4">
    <location>
        <begin position="36"/>
        <end position="380"/>
    </location>
</feature>
<evidence type="ECO:0000256" key="3">
    <source>
        <dbReference type="RuleBase" id="RU361235"/>
    </source>
</evidence>
<evidence type="ECO:0000259" key="4">
    <source>
        <dbReference type="Pfam" id="PF00135"/>
    </source>
</evidence>
<dbReference type="PROSITE" id="PS00122">
    <property type="entry name" value="CARBOXYLESTERASE_B_1"/>
    <property type="match status" value="1"/>
</dbReference>
<comment type="caution">
    <text evidence="5">The sequence shown here is derived from an EMBL/GenBank/DDBJ whole genome shotgun (WGS) entry which is preliminary data.</text>
</comment>
<reference evidence="5" key="1">
    <citation type="journal article" date="2020" name="Phytopathology">
        <title>Genome sequence of the chestnut blight fungus Cryphonectria parasitica EP155: A fundamental resource for an archetypical invasive plant pathogen.</title>
        <authorList>
            <person name="Crouch J.A."/>
            <person name="Dawe A."/>
            <person name="Aerts A."/>
            <person name="Barry K."/>
            <person name="Churchill A.C.L."/>
            <person name="Grimwood J."/>
            <person name="Hillman B."/>
            <person name="Milgroom M.G."/>
            <person name="Pangilinan J."/>
            <person name="Smith M."/>
            <person name="Salamov A."/>
            <person name="Schmutz J."/>
            <person name="Yadav J."/>
            <person name="Grigoriev I.V."/>
            <person name="Nuss D."/>
        </authorList>
    </citation>
    <scope>NUCLEOTIDE SEQUENCE</scope>
    <source>
        <strain evidence="5">EP155</strain>
    </source>
</reference>
<dbReference type="RefSeq" id="XP_040780265.1">
    <property type="nucleotide sequence ID" value="XM_040916637.1"/>
</dbReference>
<dbReference type="InterPro" id="IPR029058">
    <property type="entry name" value="AB_hydrolase_fold"/>
</dbReference>
<evidence type="ECO:0000313" key="5">
    <source>
        <dbReference type="EMBL" id="KAF3769304.1"/>
    </source>
</evidence>
<dbReference type="InterPro" id="IPR002018">
    <property type="entry name" value="CarbesteraseB"/>
</dbReference>
<keyword evidence="2 3" id="KW-0378">Hydrolase</keyword>
<dbReference type="GO" id="GO:0016787">
    <property type="term" value="F:hydrolase activity"/>
    <property type="evidence" value="ECO:0007669"/>
    <property type="project" value="UniProtKB-KW"/>
</dbReference>
<keyword evidence="6" id="KW-1185">Reference proteome</keyword>
<evidence type="ECO:0000256" key="2">
    <source>
        <dbReference type="ARBA" id="ARBA00022801"/>
    </source>
</evidence>
<sequence>MAPRASTDESFFLFLLHLFLNLLSNITTLTHVYDAPIITLPNITLSGVYAADFNITIYRRIPFAASTAPPNRFSPPQPLPPYTNSSSSSLQIYNTNQTLPNCPLPDGSGSEDCLYLGIYTRPWNANDTLRPVVVVFHGGAYMYAGSAPSLNQLSPFGYPALNVSSTDNNFVLVYPNYRLGALGFLPGQAMYDDPQAALNPGLLDQRAALQWVQSHIANFGGDPHNVTIFGQSAGGGSVIAHALAANEKGSRSSSSSKTLFRRVVASSPFWPHTYAYNDPEAEAVYDDFVTLTGCRRGARPNSGNGAEVSTVECMRNLDLRILTAASAALENAYMYPGYVWAPVLDGSFLTQTLTSAVSARTLNADLVFALFNANEGESFVDPSLLLDDSLDGIGDGADGGLGTGPLPYNGTAAGFDAWLADLLPRLNATQTTAVKQLYPAEGTTDVAGWSWNTTFGRASYLYRDLVLACPAYWIASTAPGTGYLAQWTVPPANHVTPFVWYWNTIDTSDPTQLLRYYGYTGAIASFFETGDPNAHKLTNDSTPGVPDLTTGLQFITAPDGFRTQSMPILQSRCAFWLANAKSIPI</sequence>
<gene>
    <name evidence="5" type="ORF">M406DRAFT_249798</name>
</gene>
<dbReference type="InterPro" id="IPR019826">
    <property type="entry name" value="Carboxylesterase_B_AS"/>
</dbReference>
<dbReference type="Proteomes" id="UP000803844">
    <property type="component" value="Unassembled WGS sequence"/>
</dbReference>
<protein>
    <recommendedName>
        <fullName evidence="3">Carboxylic ester hydrolase</fullName>
        <ecNumber evidence="3">3.1.1.-</ecNumber>
    </recommendedName>
</protein>
<dbReference type="Gene3D" id="3.40.50.1820">
    <property type="entry name" value="alpha/beta hydrolase"/>
    <property type="match status" value="1"/>
</dbReference>
<dbReference type="OrthoDB" id="408631at2759"/>
<dbReference type="Pfam" id="PF00135">
    <property type="entry name" value="COesterase"/>
    <property type="match status" value="1"/>
</dbReference>
<proteinExistence type="inferred from homology"/>